<keyword evidence="2" id="KW-1185">Reference proteome</keyword>
<dbReference type="InterPro" id="IPR013584">
    <property type="entry name" value="RAP"/>
</dbReference>
<dbReference type="KEGG" id="soy:115875995"/>
<dbReference type="RefSeq" id="XP_030747502.1">
    <property type="nucleotide sequence ID" value="XM_030891642.1"/>
</dbReference>
<gene>
    <name evidence="3" type="primary">LOC115875995</name>
</gene>
<dbReference type="GO" id="GO:0016301">
    <property type="term" value="F:kinase activity"/>
    <property type="evidence" value="ECO:0007669"/>
    <property type="project" value="UniProtKB-KW"/>
</dbReference>
<reference evidence="3" key="1">
    <citation type="submission" date="2025-08" db="UniProtKB">
        <authorList>
            <consortium name="RefSeq"/>
        </authorList>
    </citation>
    <scope>IDENTIFICATION</scope>
    <source>
        <tissue evidence="3">Gonads</tissue>
    </source>
</reference>
<feature type="domain" description="RAP" evidence="1">
    <location>
        <begin position="582"/>
        <end position="639"/>
    </location>
</feature>
<name>A0A6J2X8F9_SITOR</name>
<dbReference type="GeneID" id="115875995"/>
<dbReference type="FunCoup" id="A0A6J2X8F9">
    <property type="interactions" value="624"/>
</dbReference>
<dbReference type="AlphaFoldDB" id="A0A6J2X8F9"/>
<evidence type="ECO:0000313" key="3">
    <source>
        <dbReference type="RefSeq" id="XP_030747502.1"/>
    </source>
</evidence>
<accession>A0A6J2X8F9</accession>
<sequence>MSFNRAFNQALIMMRLNRNYTSLAYSLFNRGSKFKQKFIDIQYYLSKRRYLCTYVEKENNYAYHIVATDNLGSTVNRTVTNISNEHELTTFLDRNWRNSNSTDIANAFKAASQYCKDHQINLSDTRFDSLVDGLMDHCENLTDTELLELLRCLSEYPRCDSYLAHNFHDVWSCLDDMCCWRIPKRNVETLITFADMWYKWQMAKYSDFIYEILDNLAKKTDKLTKEQLLHLFFLFNVSRRRQVHFEYEYAIEKYINEMTVDQMAVIALGYFKTKSKIKLLPISQAMIKGVTNSCKDIHEISLTAIMKTLRFSQPPKVLNDIQTMLEKLYPELDRFSNVCCLHIALILTAVVTPNYNILNKVSEILFKDIKTIRLKEIERILNVLSMFNYHPKTVPRLYEKAFEELHKDYRSSEIARHPRPFLSALHYLSLQEIYSYSYLDNILDAEYINLSFGKSAKSVPRELFSLDCSIDIDCPDYKGNRLPPHLKYKAAKWLTDFIPSPDQWTNVTLADRLFIAAIEVVKKIVKNEDFIFLHHVLPHFQSGVIVVCKNIETDQFVKPKGFENYILGDIMVPFNDGSLKWYAIMVVGYNNTIKETSIPLGHMLMKERQLKKIGYTPRMVIWNQFLPLTAKEKERYISSMLL</sequence>
<dbReference type="PROSITE" id="PS51286">
    <property type="entry name" value="RAP"/>
    <property type="match status" value="1"/>
</dbReference>
<evidence type="ECO:0000313" key="2">
    <source>
        <dbReference type="Proteomes" id="UP000504635"/>
    </source>
</evidence>
<keyword evidence="3" id="KW-0808">Transferase</keyword>
<dbReference type="Proteomes" id="UP000504635">
    <property type="component" value="Unplaced"/>
</dbReference>
<protein>
    <submittedName>
        <fullName evidence="3">FAST kinase domain-containing protein 5, mitochondrial</fullName>
    </submittedName>
</protein>
<evidence type="ECO:0000259" key="1">
    <source>
        <dbReference type="PROSITE" id="PS51286"/>
    </source>
</evidence>
<dbReference type="SMART" id="SM00952">
    <property type="entry name" value="RAP"/>
    <property type="match status" value="1"/>
</dbReference>
<proteinExistence type="predicted"/>
<dbReference type="InParanoid" id="A0A6J2X8F9"/>
<dbReference type="OrthoDB" id="10064757at2759"/>
<organism evidence="2 3">
    <name type="scientific">Sitophilus oryzae</name>
    <name type="common">Rice weevil</name>
    <name type="synonym">Curculio oryzae</name>
    <dbReference type="NCBI Taxonomy" id="7048"/>
    <lineage>
        <taxon>Eukaryota</taxon>
        <taxon>Metazoa</taxon>
        <taxon>Ecdysozoa</taxon>
        <taxon>Arthropoda</taxon>
        <taxon>Hexapoda</taxon>
        <taxon>Insecta</taxon>
        <taxon>Pterygota</taxon>
        <taxon>Neoptera</taxon>
        <taxon>Endopterygota</taxon>
        <taxon>Coleoptera</taxon>
        <taxon>Polyphaga</taxon>
        <taxon>Cucujiformia</taxon>
        <taxon>Curculionidae</taxon>
        <taxon>Dryophthorinae</taxon>
        <taxon>Sitophilus</taxon>
    </lineage>
</organism>
<keyword evidence="3" id="KW-0418">Kinase</keyword>